<organism evidence="7 8">
    <name type="scientific">Trichomonascus ciferrii</name>
    <dbReference type="NCBI Taxonomy" id="44093"/>
    <lineage>
        <taxon>Eukaryota</taxon>
        <taxon>Fungi</taxon>
        <taxon>Dikarya</taxon>
        <taxon>Ascomycota</taxon>
        <taxon>Saccharomycotina</taxon>
        <taxon>Dipodascomycetes</taxon>
        <taxon>Dipodascales</taxon>
        <taxon>Trichomonascaceae</taxon>
        <taxon>Trichomonascus</taxon>
        <taxon>Trichomonascus ciferrii complex</taxon>
    </lineage>
</organism>
<feature type="transmembrane region" description="Helical" evidence="6">
    <location>
        <begin position="227"/>
        <end position="252"/>
    </location>
</feature>
<dbReference type="EMBL" id="SWFS01000456">
    <property type="protein sequence ID" value="KAA8902857.1"/>
    <property type="molecule type" value="Genomic_DNA"/>
</dbReference>
<dbReference type="InterPro" id="IPR036259">
    <property type="entry name" value="MFS_trans_sf"/>
</dbReference>
<comment type="subcellular location">
    <subcellularLocation>
        <location evidence="1">Membrane</location>
        <topology evidence="1">Multi-pass membrane protein</topology>
    </subcellularLocation>
</comment>
<feature type="transmembrane region" description="Helical" evidence="6">
    <location>
        <begin position="440"/>
        <end position="460"/>
    </location>
</feature>
<dbReference type="PANTHER" id="PTHR10924:SF6">
    <property type="entry name" value="SOLUTE CARRIER FAMILY 49 MEMBER A3"/>
    <property type="match status" value="1"/>
</dbReference>
<dbReference type="GO" id="GO:0016020">
    <property type="term" value="C:membrane"/>
    <property type="evidence" value="ECO:0007669"/>
    <property type="project" value="UniProtKB-SubCell"/>
</dbReference>
<feature type="transmembrane region" description="Helical" evidence="6">
    <location>
        <begin position="416"/>
        <end position="434"/>
    </location>
</feature>
<keyword evidence="8" id="KW-1185">Reference proteome</keyword>
<evidence type="ECO:0000256" key="2">
    <source>
        <dbReference type="ARBA" id="ARBA00022692"/>
    </source>
</evidence>
<dbReference type="InterPro" id="IPR011701">
    <property type="entry name" value="MFS"/>
</dbReference>
<evidence type="ECO:0008006" key="9">
    <source>
        <dbReference type="Google" id="ProtNLM"/>
    </source>
</evidence>
<dbReference type="Pfam" id="PF07690">
    <property type="entry name" value="MFS_1"/>
    <property type="match status" value="1"/>
</dbReference>
<dbReference type="Gene3D" id="1.20.1250.20">
    <property type="entry name" value="MFS general substrate transporter like domains"/>
    <property type="match status" value="2"/>
</dbReference>
<dbReference type="GO" id="GO:0022857">
    <property type="term" value="F:transmembrane transporter activity"/>
    <property type="evidence" value="ECO:0007669"/>
    <property type="project" value="InterPro"/>
</dbReference>
<feature type="transmembrane region" description="Helical" evidence="6">
    <location>
        <begin position="384"/>
        <end position="404"/>
    </location>
</feature>
<evidence type="ECO:0000313" key="8">
    <source>
        <dbReference type="Proteomes" id="UP000761534"/>
    </source>
</evidence>
<dbReference type="SUPFAM" id="SSF103473">
    <property type="entry name" value="MFS general substrate transporter"/>
    <property type="match status" value="1"/>
</dbReference>
<gene>
    <name evidence="7" type="ORF">TRICI_005781</name>
</gene>
<dbReference type="PANTHER" id="PTHR10924">
    <property type="entry name" value="MAJOR FACILITATOR SUPERFAMILY PROTEIN-RELATED"/>
    <property type="match status" value="1"/>
</dbReference>
<keyword evidence="3 6" id="KW-1133">Transmembrane helix</keyword>
<evidence type="ECO:0000256" key="6">
    <source>
        <dbReference type="SAM" id="Phobius"/>
    </source>
</evidence>
<feature type="region of interest" description="Disordered" evidence="5">
    <location>
        <begin position="1"/>
        <end position="118"/>
    </location>
</feature>
<feature type="transmembrane region" description="Helical" evidence="6">
    <location>
        <begin position="472"/>
        <end position="493"/>
    </location>
</feature>
<name>A0A642UPF0_9ASCO</name>
<accession>A0A642UPF0</accession>
<sequence length="546" mass="59946">MSSSSSHDDRLPSDSIDDTLSSTNEFTTSTTNTRADQSQQQPQSSENARNTNNRDSMMSVYVSLPNTPTGTASDDQQQTKKPRESVQEAGGPEEETFATAASERVHSPTSPVKSHVSEQPLEVQEGQYKVYKRRWFGILSMALLNIANSWGWLSFSAISNFTADYFELSSESPVNWLSTVILFSFIVVSPLVWWILIKRGTRFGLLVCGVLTIIGNWLRYAGTVKKLFGLVMFGQIVIGFAQPFALASPAFYTDIWFTSRSRVSANAIASLANPLGGAIAQLVGPAIVTKTSEMPTFIVITAGVSTACAASALLVQSRPPLPPCPSSTIVKYPLMQSIRSLCANLRFLAAFIMFSIYVGFFNAFSTYINQIMEPYGYSSDEAGYAGAILIVAGIVFTAVTSPLIDRFHQYLWIIKIQVPLVAGLYVAAIFMATTDRQLEGPFIVCAFLGMLSFSLLPVFLEWTQEQTSPVDPAISSTLLWCGGQLFGAIFIIVMDALKYDSDQGSPPGNMRRALIFEAVIACVGILPIWFVWNSKDNIRANMDRKY</sequence>
<dbReference type="InterPro" id="IPR049680">
    <property type="entry name" value="FLVCR1-2_SLC49-like"/>
</dbReference>
<dbReference type="Proteomes" id="UP000761534">
    <property type="component" value="Unassembled WGS sequence"/>
</dbReference>
<evidence type="ECO:0000256" key="5">
    <source>
        <dbReference type="SAM" id="MobiDB-lite"/>
    </source>
</evidence>
<dbReference type="VEuPathDB" id="FungiDB:TRICI_005781"/>
<feature type="compositionally biased region" description="Polar residues" evidence="5">
    <location>
        <begin position="64"/>
        <end position="76"/>
    </location>
</feature>
<evidence type="ECO:0000256" key="1">
    <source>
        <dbReference type="ARBA" id="ARBA00004141"/>
    </source>
</evidence>
<dbReference type="OrthoDB" id="422206at2759"/>
<feature type="compositionally biased region" description="Basic and acidic residues" evidence="5">
    <location>
        <begin position="77"/>
        <end position="86"/>
    </location>
</feature>
<reference evidence="7" key="1">
    <citation type="journal article" date="2019" name="G3 (Bethesda)">
        <title>Genome Assemblies of Two Rare Opportunistic Yeast Pathogens: Diutina rugosa (syn. Candida rugosa) and Trichomonascus ciferrii (syn. Candida ciferrii).</title>
        <authorList>
            <person name="Mixao V."/>
            <person name="Saus E."/>
            <person name="Hansen A.P."/>
            <person name="Lass-Florl C."/>
            <person name="Gabaldon T."/>
        </authorList>
    </citation>
    <scope>NUCLEOTIDE SEQUENCE</scope>
    <source>
        <strain evidence="7">CBS 4856</strain>
    </source>
</reference>
<feature type="compositionally biased region" description="Low complexity" evidence="5">
    <location>
        <begin position="19"/>
        <end position="33"/>
    </location>
</feature>
<evidence type="ECO:0000256" key="4">
    <source>
        <dbReference type="ARBA" id="ARBA00023136"/>
    </source>
</evidence>
<feature type="transmembrane region" description="Helical" evidence="6">
    <location>
        <begin position="203"/>
        <end position="221"/>
    </location>
</feature>
<dbReference type="AlphaFoldDB" id="A0A642UPF0"/>
<feature type="compositionally biased region" description="Basic and acidic residues" evidence="5">
    <location>
        <begin position="1"/>
        <end position="12"/>
    </location>
</feature>
<feature type="transmembrane region" description="Helical" evidence="6">
    <location>
        <begin position="135"/>
        <end position="155"/>
    </location>
</feature>
<feature type="transmembrane region" description="Helical" evidence="6">
    <location>
        <begin position="513"/>
        <end position="532"/>
    </location>
</feature>
<protein>
    <recommendedName>
        <fullName evidence="9">Major facilitator superfamily (MFS) profile domain-containing protein</fullName>
    </recommendedName>
</protein>
<evidence type="ECO:0000313" key="7">
    <source>
        <dbReference type="EMBL" id="KAA8902857.1"/>
    </source>
</evidence>
<keyword evidence="4 6" id="KW-0472">Membrane</keyword>
<evidence type="ECO:0000256" key="3">
    <source>
        <dbReference type="ARBA" id="ARBA00022989"/>
    </source>
</evidence>
<feature type="transmembrane region" description="Helical" evidence="6">
    <location>
        <begin position="175"/>
        <end position="196"/>
    </location>
</feature>
<feature type="compositionally biased region" description="Polar residues" evidence="5">
    <location>
        <begin position="34"/>
        <end position="56"/>
    </location>
</feature>
<feature type="transmembrane region" description="Helical" evidence="6">
    <location>
        <begin position="345"/>
        <end position="364"/>
    </location>
</feature>
<comment type="caution">
    <text evidence="7">The sequence shown here is derived from an EMBL/GenBank/DDBJ whole genome shotgun (WGS) entry which is preliminary data.</text>
</comment>
<keyword evidence="2 6" id="KW-0812">Transmembrane</keyword>
<proteinExistence type="predicted"/>